<evidence type="ECO:0000256" key="2">
    <source>
        <dbReference type="ARBA" id="ARBA00022723"/>
    </source>
</evidence>
<proteinExistence type="predicted"/>
<evidence type="ECO:0000313" key="12">
    <source>
        <dbReference type="EMBL" id="CAL4901155.1"/>
    </source>
</evidence>
<name>A0ABC8W285_9POAL</name>
<feature type="domain" description="C2H2-type" evidence="11">
    <location>
        <begin position="45"/>
        <end position="72"/>
    </location>
</feature>
<keyword evidence="4 9" id="KW-0863">Zinc-finger</keyword>
<feature type="region of interest" description="Disordered" evidence="10">
    <location>
        <begin position="17"/>
        <end position="37"/>
    </location>
</feature>
<evidence type="ECO:0000259" key="11">
    <source>
        <dbReference type="PROSITE" id="PS50157"/>
    </source>
</evidence>
<dbReference type="AlphaFoldDB" id="A0ABC8W285"/>
<reference evidence="13" key="1">
    <citation type="submission" date="2024-06" db="EMBL/GenBank/DDBJ databases">
        <authorList>
            <person name="Ryan C."/>
        </authorList>
    </citation>
    <scope>NUCLEOTIDE SEQUENCE [LARGE SCALE GENOMIC DNA]</scope>
</reference>
<reference evidence="12 13" key="2">
    <citation type="submission" date="2024-10" db="EMBL/GenBank/DDBJ databases">
        <authorList>
            <person name="Ryan C."/>
        </authorList>
    </citation>
    <scope>NUCLEOTIDE SEQUENCE [LARGE SCALE GENOMIC DNA]</scope>
</reference>
<evidence type="ECO:0000256" key="5">
    <source>
        <dbReference type="ARBA" id="ARBA00022833"/>
    </source>
</evidence>
<evidence type="ECO:0000256" key="6">
    <source>
        <dbReference type="ARBA" id="ARBA00023015"/>
    </source>
</evidence>
<dbReference type="InterPro" id="IPR013087">
    <property type="entry name" value="Znf_C2H2_type"/>
</dbReference>
<evidence type="ECO:0000256" key="1">
    <source>
        <dbReference type="ARBA" id="ARBA00004123"/>
    </source>
</evidence>
<dbReference type="Pfam" id="PF13912">
    <property type="entry name" value="zf-C2H2_6"/>
    <property type="match status" value="2"/>
</dbReference>
<keyword evidence="3" id="KW-0677">Repeat</keyword>
<dbReference type="EMBL" id="OZ075121">
    <property type="protein sequence ID" value="CAL4901155.1"/>
    <property type="molecule type" value="Genomic_DNA"/>
</dbReference>
<evidence type="ECO:0000256" key="4">
    <source>
        <dbReference type="ARBA" id="ARBA00022771"/>
    </source>
</evidence>
<keyword evidence="8" id="KW-0539">Nucleus</keyword>
<dbReference type="PANTHER" id="PTHR26374:SF342">
    <property type="entry name" value="OS05G0461200 PROTEIN"/>
    <property type="match status" value="1"/>
</dbReference>
<keyword evidence="7" id="KW-0804">Transcription</keyword>
<comment type="subcellular location">
    <subcellularLocation>
        <location evidence="1">Nucleus</location>
    </subcellularLocation>
</comment>
<dbReference type="GO" id="GO:0008270">
    <property type="term" value="F:zinc ion binding"/>
    <property type="evidence" value="ECO:0007669"/>
    <property type="project" value="UniProtKB-KW"/>
</dbReference>
<protein>
    <recommendedName>
        <fullName evidence="11">C2H2-type domain-containing protein</fullName>
    </recommendedName>
</protein>
<dbReference type="InterPro" id="IPR036236">
    <property type="entry name" value="Znf_C2H2_sf"/>
</dbReference>
<dbReference type="SUPFAM" id="SSF57667">
    <property type="entry name" value="beta-beta-alpha zinc fingers"/>
    <property type="match status" value="1"/>
</dbReference>
<evidence type="ECO:0000256" key="8">
    <source>
        <dbReference type="ARBA" id="ARBA00023242"/>
    </source>
</evidence>
<dbReference type="SMART" id="SM00355">
    <property type="entry name" value="ZnF_C2H2"/>
    <property type="match status" value="2"/>
</dbReference>
<evidence type="ECO:0000256" key="10">
    <source>
        <dbReference type="SAM" id="MobiDB-lite"/>
    </source>
</evidence>
<dbReference type="PANTHER" id="PTHR26374">
    <property type="entry name" value="ZINC FINGER PROTEIN ZAT5"/>
    <property type="match status" value="1"/>
</dbReference>
<evidence type="ECO:0000313" key="13">
    <source>
        <dbReference type="Proteomes" id="UP001497457"/>
    </source>
</evidence>
<dbReference type="GO" id="GO:0005634">
    <property type="term" value="C:nucleus"/>
    <property type="evidence" value="ECO:0007669"/>
    <property type="project" value="UniProtKB-SubCell"/>
</dbReference>
<dbReference type="PROSITE" id="PS00028">
    <property type="entry name" value="ZINC_FINGER_C2H2_1"/>
    <property type="match status" value="2"/>
</dbReference>
<keyword evidence="6" id="KW-0805">Transcription regulation</keyword>
<sequence>METTGLDTASVLMLLSHQKQQQRQPHGGGGGVRTAGLGTTRRRVFECKTCGRRFPTFQALGGHRASHRRPTRPYAAAGHRRVAHHDEGEYAAAAAAVVGPRVHGCPVCGLEFAVGQALGGHMRRHRTTAAAAAGTFSSGDATPVKGEDASAGCGGGGICLDLNLATSENCAKCRNNAGLGDTVQGVQKALILDCAI</sequence>
<organism evidence="12 13">
    <name type="scientific">Urochloa decumbens</name>
    <dbReference type="NCBI Taxonomy" id="240449"/>
    <lineage>
        <taxon>Eukaryota</taxon>
        <taxon>Viridiplantae</taxon>
        <taxon>Streptophyta</taxon>
        <taxon>Embryophyta</taxon>
        <taxon>Tracheophyta</taxon>
        <taxon>Spermatophyta</taxon>
        <taxon>Magnoliopsida</taxon>
        <taxon>Liliopsida</taxon>
        <taxon>Poales</taxon>
        <taxon>Poaceae</taxon>
        <taxon>PACMAD clade</taxon>
        <taxon>Panicoideae</taxon>
        <taxon>Panicodae</taxon>
        <taxon>Paniceae</taxon>
        <taxon>Melinidinae</taxon>
        <taxon>Urochloa</taxon>
    </lineage>
</organism>
<dbReference type="PROSITE" id="PS50157">
    <property type="entry name" value="ZINC_FINGER_C2H2_2"/>
    <property type="match status" value="1"/>
</dbReference>
<accession>A0ABC8W285</accession>
<dbReference type="Proteomes" id="UP001497457">
    <property type="component" value="Chromosome 11b"/>
</dbReference>
<dbReference type="Gene3D" id="3.30.160.60">
    <property type="entry name" value="Classic Zinc Finger"/>
    <property type="match status" value="1"/>
</dbReference>
<gene>
    <name evidence="12" type="ORF">URODEC1_LOCUS9144</name>
</gene>
<evidence type="ECO:0000256" key="7">
    <source>
        <dbReference type="ARBA" id="ARBA00023163"/>
    </source>
</evidence>
<keyword evidence="2" id="KW-0479">Metal-binding</keyword>
<evidence type="ECO:0000256" key="9">
    <source>
        <dbReference type="PROSITE-ProRule" id="PRU00042"/>
    </source>
</evidence>
<evidence type="ECO:0000256" key="3">
    <source>
        <dbReference type="ARBA" id="ARBA00022737"/>
    </source>
</evidence>
<keyword evidence="13" id="KW-1185">Reference proteome</keyword>
<keyword evidence="5" id="KW-0862">Zinc</keyword>